<proteinExistence type="predicted"/>
<dbReference type="EMBL" id="FQYL01000012">
    <property type="protein sequence ID" value="SHJ13969.1"/>
    <property type="molecule type" value="Genomic_DNA"/>
</dbReference>
<name>A0ABY1IGI5_9ACTO</name>
<dbReference type="Proteomes" id="UP000184390">
    <property type="component" value="Unassembled WGS sequence"/>
</dbReference>
<keyword evidence="2" id="KW-1185">Reference proteome</keyword>
<reference evidence="1 2" key="1">
    <citation type="submission" date="2016-11" db="EMBL/GenBank/DDBJ databases">
        <authorList>
            <person name="Varghese N."/>
            <person name="Submissions S."/>
        </authorList>
    </citation>
    <scope>NUCLEOTIDE SEQUENCE [LARGE SCALE GENOMIC DNA]</scope>
    <source>
        <strain evidence="1 2">PA</strain>
    </source>
</reference>
<organism evidence="1 2">
    <name type="scientific">Actinomyces denticolens</name>
    <dbReference type="NCBI Taxonomy" id="52767"/>
    <lineage>
        <taxon>Bacteria</taxon>
        <taxon>Bacillati</taxon>
        <taxon>Actinomycetota</taxon>
        <taxon>Actinomycetes</taxon>
        <taxon>Actinomycetales</taxon>
        <taxon>Actinomycetaceae</taxon>
        <taxon>Actinomyces</taxon>
    </lineage>
</organism>
<comment type="caution">
    <text evidence="1">The sequence shown here is derived from an EMBL/GenBank/DDBJ whole genome shotgun (WGS) entry which is preliminary data.</text>
</comment>
<evidence type="ECO:0000313" key="1">
    <source>
        <dbReference type="EMBL" id="SHJ13969.1"/>
    </source>
</evidence>
<sequence>MHMWQVNPDSHDQLINVIHDALELSKDGRGAKIQISQDVPDIPDGTFVITANSAVDSAYGDTNHSPGVTLNVLDMVNPETINPQELAGALRVSLAWRTFVIITSEHDIDEGERWFIQHPTPAPDDESLGRD</sequence>
<gene>
    <name evidence="1" type="ORF">SAMN05216246_11245</name>
</gene>
<dbReference type="RefSeq" id="WP_073453888.1">
    <property type="nucleotide sequence ID" value="NZ_FQYL01000012.1"/>
</dbReference>
<evidence type="ECO:0000313" key="2">
    <source>
        <dbReference type="Proteomes" id="UP000184390"/>
    </source>
</evidence>
<protein>
    <submittedName>
        <fullName evidence="1">Uncharacterized protein</fullName>
    </submittedName>
</protein>
<accession>A0ABY1IGI5</accession>